<proteinExistence type="predicted"/>
<protein>
    <submittedName>
        <fullName evidence="2">Uncharacterized protein</fullName>
    </submittedName>
</protein>
<evidence type="ECO:0000313" key="2">
    <source>
        <dbReference type="EMBL" id="JAS43538.1"/>
    </source>
</evidence>
<accession>A0A1B6F004</accession>
<dbReference type="EMBL" id="GECZ01026231">
    <property type="protein sequence ID" value="JAS43538.1"/>
    <property type="molecule type" value="Transcribed_RNA"/>
</dbReference>
<organism evidence="2">
    <name type="scientific">Cuerna arida</name>
    <dbReference type="NCBI Taxonomy" id="1464854"/>
    <lineage>
        <taxon>Eukaryota</taxon>
        <taxon>Metazoa</taxon>
        <taxon>Ecdysozoa</taxon>
        <taxon>Arthropoda</taxon>
        <taxon>Hexapoda</taxon>
        <taxon>Insecta</taxon>
        <taxon>Pterygota</taxon>
        <taxon>Neoptera</taxon>
        <taxon>Paraneoptera</taxon>
        <taxon>Hemiptera</taxon>
        <taxon>Auchenorrhyncha</taxon>
        <taxon>Membracoidea</taxon>
        <taxon>Cicadellidae</taxon>
        <taxon>Cicadellinae</taxon>
        <taxon>Proconiini</taxon>
        <taxon>Cuerna</taxon>
    </lineage>
</organism>
<feature type="non-terminal residue" evidence="2">
    <location>
        <position position="331"/>
    </location>
</feature>
<dbReference type="InterPro" id="IPR033551">
    <property type="entry name" value="DRC7/lobo"/>
</dbReference>
<feature type="compositionally biased region" description="Polar residues" evidence="1">
    <location>
        <begin position="1"/>
        <end position="13"/>
    </location>
</feature>
<dbReference type="AlphaFoldDB" id="A0A1B6F004"/>
<evidence type="ECO:0000256" key="1">
    <source>
        <dbReference type="SAM" id="MobiDB-lite"/>
    </source>
</evidence>
<feature type="region of interest" description="Disordered" evidence="1">
    <location>
        <begin position="1"/>
        <end position="25"/>
    </location>
</feature>
<dbReference type="PANTHER" id="PTHR35249:SF2">
    <property type="entry name" value="DYNEIN REGULATORY COMPLEX SUBUNIT 7"/>
    <property type="match status" value="1"/>
</dbReference>
<dbReference type="SUPFAM" id="SSF54001">
    <property type="entry name" value="Cysteine proteinases"/>
    <property type="match status" value="1"/>
</dbReference>
<sequence>METPSSISAQQSDYIPETREEDIEEPPKAAVSLFKFDDRDSPFKQRSEIDVNSLLGSEDYYSSDSKREVEHVYPFGEQYTPLTSSIINDKKNKLGVIKLHWPTLDNKLFDSVKTFPESYIKNSNKEKVLLLYAENFRKQYHANFPTKKPLLLAAENECGIQKMVSTTIRPTKLCYPELHTWQGCAAFVSDHIVYKPLDSPHIMPDKVVSGLTVLRKQAGHCFEMSILLTSYLIAAGYDAYVVSGYATKDYCQNNLTRTVCPDIPDISEKVVMEEPPPPGKYTVREPRDLRSKFILMMEQRVKDKEEEEQRQWEEEERKRIEELEKPPHDPL</sequence>
<dbReference type="Gene3D" id="3.10.620.30">
    <property type="match status" value="1"/>
</dbReference>
<dbReference type="GO" id="GO:0031514">
    <property type="term" value="C:motile cilium"/>
    <property type="evidence" value="ECO:0007669"/>
    <property type="project" value="TreeGrafter"/>
</dbReference>
<dbReference type="GO" id="GO:0030317">
    <property type="term" value="P:flagellated sperm motility"/>
    <property type="evidence" value="ECO:0007669"/>
    <property type="project" value="TreeGrafter"/>
</dbReference>
<gene>
    <name evidence="2" type="ORF">g.12605</name>
</gene>
<feature type="region of interest" description="Disordered" evidence="1">
    <location>
        <begin position="300"/>
        <end position="331"/>
    </location>
</feature>
<dbReference type="PANTHER" id="PTHR35249">
    <property type="entry name" value="DYNEIN REGULATORY COMPLEX SUBUNIT 7"/>
    <property type="match status" value="1"/>
</dbReference>
<name>A0A1B6F004_9HEMI</name>
<dbReference type="InterPro" id="IPR038765">
    <property type="entry name" value="Papain-like_cys_pep_sf"/>
</dbReference>
<reference evidence="2" key="1">
    <citation type="submission" date="2015-11" db="EMBL/GenBank/DDBJ databases">
        <title>De novo transcriptome assembly of four potential Pierce s Disease insect vectors from Arizona vineyards.</title>
        <authorList>
            <person name="Tassone E.E."/>
        </authorList>
    </citation>
    <scope>NUCLEOTIDE SEQUENCE</scope>
</reference>